<dbReference type="InterPro" id="IPR045097">
    <property type="entry name" value="Thymidate_synth/dCMP_Mease"/>
</dbReference>
<comment type="catalytic activity">
    <reaction evidence="4">
        <text>dUMP + (6R)-5,10-methylene-5,6,7,8-tetrahydrofolate = 7,8-dihydrofolate + dTMP</text>
        <dbReference type="Rhea" id="RHEA:12104"/>
        <dbReference type="ChEBI" id="CHEBI:15636"/>
        <dbReference type="ChEBI" id="CHEBI:57451"/>
        <dbReference type="ChEBI" id="CHEBI:63528"/>
        <dbReference type="ChEBI" id="CHEBI:246422"/>
        <dbReference type="EC" id="2.1.1.45"/>
    </reaction>
</comment>
<dbReference type="UniPathway" id="UPA00575"/>
<comment type="subcellular location">
    <subcellularLocation>
        <location evidence="4">Cytoplasm</location>
    </subcellularLocation>
</comment>
<sequence length="280" mass="32864">MKEYLDLVRHVLENGERKENRTGTDTFACFGMHYKINLADGFPLLTTKKVNLPAVIHELLWYLSGEDHIRNLRTKTKIWDNWTSEEKNWHVGNMYGYQWVKWEQYVKDPKTGEIKLNHINQIQDVIDKLKYNPSDRRMIVSAWNPADLHREKSDPKAPALPSCHAFFMFYVSNDRKLSCHLTQRSADLMLGVPFNIACYATLTQMLAQECNMKLGEFSHYLNDCHIYENHIEGAKGQLTREPKTKPQLIINKKPFWDLKFEDFELKNYNPDPPIKFSVAV</sequence>
<keyword evidence="4" id="KW-0963">Cytoplasm</keyword>
<feature type="binding site" evidence="4">
    <location>
        <position position="279"/>
    </location>
    <ligand>
        <name>(6R)-5,10-methylene-5,6,7,8-tetrahydrofolate</name>
        <dbReference type="ChEBI" id="CHEBI:15636"/>
    </ligand>
</feature>
<comment type="similarity">
    <text evidence="4">Belongs to the thymidylate synthase family. Bacterial-type ThyA subfamily.</text>
</comment>
<evidence type="ECO:0000256" key="2">
    <source>
        <dbReference type="ARBA" id="ARBA00022603"/>
    </source>
</evidence>
<comment type="caution">
    <text evidence="6">The sequence shown here is derived from an EMBL/GenBank/DDBJ whole genome shotgun (WGS) entry which is preliminary data.</text>
</comment>
<evidence type="ECO:0000256" key="1">
    <source>
        <dbReference type="ARBA" id="ARBA00011947"/>
    </source>
</evidence>
<dbReference type="HAMAP" id="MF_00008">
    <property type="entry name" value="Thymidy_synth_bact"/>
    <property type="match status" value="1"/>
</dbReference>
<dbReference type="GO" id="GO:0005829">
    <property type="term" value="C:cytosol"/>
    <property type="evidence" value="ECO:0007669"/>
    <property type="project" value="TreeGrafter"/>
</dbReference>
<accession>A0A2M6WIQ8</accession>
<dbReference type="InterPro" id="IPR000398">
    <property type="entry name" value="Thymidylate_synthase"/>
</dbReference>
<dbReference type="CDD" id="cd00351">
    <property type="entry name" value="TS_Pyrimidine_HMase"/>
    <property type="match status" value="1"/>
</dbReference>
<dbReference type="PANTHER" id="PTHR11548:SF1">
    <property type="entry name" value="THYMIDYLATE SYNTHASE 1"/>
    <property type="match status" value="1"/>
</dbReference>
<evidence type="ECO:0000259" key="5">
    <source>
        <dbReference type="Pfam" id="PF00303"/>
    </source>
</evidence>
<dbReference type="GO" id="GO:0006235">
    <property type="term" value="P:dTTP biosynthetic process"/>
    <property type="evidence" value="ECO:0007669"/>
    <property type="project" value="UniProtKB-UniRule"/>
</dbReference>
<reference evidence="7" key="1">
    <citation type="submission" date="2017-09" db="EMBL/GenBank/DDBJ databases">
        <title>Depth-based differentiation of microbial function through sediment-hosted aquifers and enrichment of novel symbionts in the deep terrestrial subsurface.</title>
        <authorList>
            <person name="Probst A.J."/>
            <person name="Ladd B."/>
            <person name="Jarett J.K."/>
            <person name="Geller-Mcgrath D.E."/>
            <person name="Sieber C.M.K."/>
            <person name="Emerson J.B."/>
            <person name="Anantharaman K."/>
            <person name="Thomas B.C."/>
            <person name="Malmstrom R."/>
            <person name="Stieglmeier M."/>
            <person name="Klingl A."/>
            <person name="Woyke T."/>
            <person name="Ryan C.M."/>
            <person name="Banfield J.F."/>
        </authorList>
    </citation>
    <scope>NUCLEOTIDE SEQUENCE [LARGE SCALE GENOMIC DNA]</scope>
</reference>
<feature type="binding site" description="in other chain" evidence="4">
    <location>
        <begin position="225"/>
        <end position="227"/>
    </location>
    <ligand>
        <name>dUMP</name>
        <dbReference type="ChEBI" id="CHEBI:246422"/>
        <note>ligand shared between dimeric partners</note>
    </ligand>
</feature>
<dbReference type="Proteomes" id="UP000228635">
    <property type="component" value="Unassembled WGS sequence"/>
</dbReference>
<dbReference type="NCBIfam" id="TIGR03284">
    <property type="entry name" value="thym_sym"/>
    <property type="match status" value="1"/>
</dbReference>
<feature type="active site" description="Nucleophile" evidence="4">
    <location>
        <position position="163"/>
    </location>
</feature>
<dbReference type="SUPFAM" id="SSF55831">
    <property type="entry name" value="Thymidylate synthase/dCMP hydroxymethylase"/>
    <property type="match status" value="1"/>
</dbReference>
<dbReference type="EMBL" id="PFBA01000013">
    <property type="protein sequence ID" value="PIT92643.1"/>
    <property type="molecule type" value="Genomic_DNA"/>
</dbReference>
<dbReference type="EC" id="2.1.1.45" evidence="1 4"/>
<feature type="binding site" evidence="4">
    <location>
        <position position="51"/>
    </location>
    <ligand>
        <name>(6R)-5,10-methylene-5,6,7,8-tetrahydrofolate</name>
        <dbReference type="ChEBI" id="CHEBI:15636"/>
    </ligand>
</feature>
<comment type="pathway">
    <text evidence="4">Pyrimidine metabolism; dTTP biosynthesis.</text>
</comment>
<dbReference type="PANTHER" id="PTHR11548">
    <property type="entry name" value="THYMIDYLATE SYNTHASE 1"/>
    <property type="match status" value="1"/>
</dbReference>
<keyword evidence="2 4" id="KW-0489">Methyltransferase</keyword>
<evidence type="ECO:0000313" key="6">
    <source>
        <dbReference type="EMBL" id="PIT92643.1"/>
    </source>
</evidence>
<evidence type="ECO:0000256" key="3">
    <source>
        <dbReference type="ARBA" id="ARBA00022679"/>
    </source>
</evidence>
<gene>
    <name evidence="4 6" type="primary">thyA</name>
    <name evidence="6" type="ORF">COU08_01450</name>
</gene>
<dbReference type="GO" id="GO:0006231">
    <property type="term" value="P:dTMP biosynthetic process"/>
    <property type="evidence" value="ECO:0007669"/>
    <property type="project" value="UniProtKB-UniRule"/>
</dbReference>
<dbReference type="Gene3D" id="3.30.572.10">
    <property type="entry name" value="Thymidylate synthase/dCMP hydroxymethylase domain"/>
    <property type="match status" value="1"/>
</dbReference>
<comment type="subunit">
    <text evidence="4">Homodimer.</text>
</comment>
<evidence type="ECO:0000256" key="4">
    <source>
        <dbReference type="HAMAP-Rule" id="MF_00008"/>
    </source>
</evidence>
<feature type="binding site" description="in other chain" evidence="4">
    <location>
        <position position="21"/>
    </location>
    <ligand>
        <name>dUMP</name>
        <dbReference type="ChEBI" id="CHEBI:246422"/>
        <note>ligand shared between dimeric partners</note>
    </ligand>
</feature>
<dbReference type="PRINTS" id="PR00108">
    <property type="entry name" value="THYMDSNTHASE"/>
</dbReference>
<feature type="binding site" evidence="4">
    <location>
        <begin position="136"/>
        <end position="137"/>
    </location>
    <ligand>
        <name>dUMP</name>
        <dbReference type="ChEBI" id="CHEBI:246422"/>
        <note>ligand shared between dimeric partners</note>
    </ligand>
</feature>
<protein>
    <recommendedName>
        <fullName evidence="1 4">Thymidylate synthase</fullName>
        <shortName evidence="4">TS</shortName>
        <shortName evidence="4">TSase</shortName>
        <ecNumber evidence="1 4">2.1.1.45</ecNumber>
    </recommendedName>
</protein>
<organism evidence="6 7">
    <name type="scientific">Candidatus Harrisonbacteria bacterium CG10_big_fil_rev_8_21_14_0_10_42_17</name>
    <dbReference type="NCBI Taxonomy" id="1974584"/>
    <lineage>
        <taxon>Bacteria</taxon>
        <taxon>Candidatus Harrisoniibacteriota</taxon>
    </lineage>
</organism>
<feature type="binding site" description="in other chain" evidence="4">
    <location>
        <position position="195"/>
    </location>
    <ligand>
        <name>dUMP</name>
        <dbReference type="ChEBI" id="CHEBI:246422"/>
        <note>ligand shared between dimeric partners</note>
    </ligand>
</feature>
<keyword evidence="4" id="KW-0545">Nucleotide biosynthesis</keyword>
<comment type="function">
    <text evidence="4">Catalyzes the reductive methylation of 2'-deoxyuridine-5'-monophosphate (dUMP) to 2'-deoxythymidine-5'-monophosphate (dTMP) while utilizing 5,10-methylenetetrahydrofolate (mTHF) as the methyl donor and reductant in the reaction, yielding dihydrofolate (DHF) as a by-product. This enzymatic reaction provides an intracellular de novo source of dTMP, an essential precursor for DNA biosynthesis.</text>
</comment>
<dbReference type="InterPro" id="IPR036926">
    <property type="entry name" value="Thymidate_synth/dCMP_Mease_sf"/>
</dbReference>
<dbReference type="InterPro" id="IPR023451">
    <property type="entry name" value="Thymidate_synth/dCMP_Mease_dom"/>
</dbReference>
<dbReference type="Pfam" id="PF00303">
    <property type="entry name" value="Thymidylat_synt"/>
    <property type="match status" value="1"/>
</dbReference>
<proteinExistence type="inferred from homology"/>
<name>A0A2M6WIQ8_9BACT</name>
<feature type="binding site" description="in other chain" evidence="4">
    <location>
        <begin position="184"/>
        <end position="187"/>
    </location>
    <ligand>
        <name>dUMP</name>
        <dbReference type="ChEBI" id="CHEBI:246422"/>
        <note>ligand shared between dimeric partners</note>
    </ligand>
</feature>
<dbReference type="GO" id="GO:0004799">
    <property type="term" value="F:thymidylate synthase activity"/>
    <property type="evidence" value="ECO:0007669"/>
    <property type="project" value="UniProtKB-UniRule"/>
</dbReference>
<dbReference type="AlphaFoldDB" id="A0A2M6WIQ8"/>
<dbReference type="GO" id="GO:0032259">
    <property type="term" value="P:methylation"/>
    <property type="evidence" value="ECO:0007669"/>
    <property type="project" value="UniProtKB-KW"/>
</dbReference>
<feature type="domain" description="Thymidylate synthase/dCMP hydroxymethylase" evidence="5">
    <location>
        <begin position="2"/>
        <end position="280"/>
    </location>
</feature>
<feature type="binding site" evidence="4">
    <location>
        <position position="187"/>
    </location>
    <ligand>
        <name>(6R)-5,10-methylene-5,6,7,8-tetrahydrofolate</name>
        <dbReference type="ChEBI" id="CHEBI:15636"/>
    </ligand>
</feature>
<evidence type="ECO:0000313" key="7">
    <source>
        <dbReference type="Proteomes" id="UP000228635"/>
    </source>
</evidence>
<keyword evidence="3 4" id="KW-0808">Transferase</keyword>